<evidence type="ECO:0000256" key="2">
    <source>
        <dbReference type="ARBA" id="ARBA00007276"/>
    </source>
</evidence>
<feature type="compositionally biased region" description="Basic residues" evidence="8">
    <location>
        <begin position="344"/>
        <end position="359"/>
    </location>
</feature>
<comment type="subcellular location">
    <subcellularLocation>
        <location evidence="1 7">Nucleus</location>
    </subcellularLocation>
</comment>
<comment type="function">
    <text evidence="7">Has a role in the initiation of DNA replication. Required at S-phase checkpoint.</text>
</comment>
<comment type="caution">
    <text evidence="9">The sequence shown here is derived from an EMBL/GenBank/DDBJ whole genome shotgun (WGS) entry which is preliminary data.</text>
</comment>
<dbReference type="EMBL" id="JARJCW010000109">
    <property type="protein sequence ID" value="KAJ7193360.1"/>
    <property type="molecule type" value="Genomic_DNA"/>
</dbReference>
<evidence type="ECO:0000313" key="10">
    <source>
        <dbReference type="Proteomes" id="UP001219525"/>
    </source>
</evidence>
<dbReference type="Pfam" id="PF11719">
    <property type="entry name" value="Drc1-Sld2"/>
    <property type="match status" value="1"/>
</dbReference>
<dbReference type="InterPro" id="IPR040203">
    <property type="entry name" value="Sld2"/>
</dbReference>
<feature type="compositionally biased region" description="Basic and acidic residues" evidence="8">
    <location>
        <begin position="42"/>
        <end position="52"/>
    </location>
</feature>
<dbReference type="Proteomes" id="UP001219525">
    <property type="component" value="Unassembled WGS sequence"/>
</dbReference>
<keyword evidence="5 7" id="KW-0539">Nucleus</keyword>
<evidence type="ECO:0000256" key="1">
    <source>
        <dbReference type="ARBA" id="ARBA00004123"/>
    </source>
</evidence>
<dbReference type="GO" id="GO:0006270">
    <property type="term" value="P:DNA replication initiation"/>
    <property type="evidence" value="ECO:0007669"/>
    <property type="project" value="UniProtKB-UniRule"/>
</dbReference>
<comment type="similarity">
    <text evidence="2 7">Belongs to the SLD2 family.</text>
</comment>
<keyword evidence="6 7" id="KW-0131">Cell cycle</keyword>
<dbReference type="GO" id="GO:0031261">
    <property type="term" value="C:DNA replication preinitiation complex"/>
    <property type="evidence" value="ECO:0007669"/>
    <property type="project" value="TreeGrafter"/>
</dbReference>
<evidence type="ECO:0000256" key="5">
    <source>
        <dbReference type="ARBA" id="ARBA00023242"/>
    </source>
</evidence>
<evidence type="ECO:0000256" key="6">
    <source>
        <dbReference type="ARBA" id="ARBA00023306"/>
    </source>
</evidence>
<dbReference type="GO" id="GO:0000727">
    <property type="term" value="P:double-strand break repair via break-induced replication"/>
    <property type="evidence" value="ECO:0007669"/>
    <property type="project" value="TreeGrafter"/>
</dbReference>
<dbReference type="GO" id="GO:1902977">
    <property type="term" value="P:mitotic DNA replication preinitiation complex assembly"/>
    <property type="evidence" value="ECO:0007669"/>
    <property type="project" value="TreeGrafter"/>
</dbReference>
<proteinExistence type="inferred from homology"/>
<keyword evidence="10" id="KW-1185">Reference proteome</keyword>
<dbReference type="PANTHER" id="PTHR28124">
    <property type="entry name" value="DNA REPLICATION REGULATOR SLD2"/>
    <property type="match status" value="1"/>
</dbReference>
<dbReference type="PANTHER" id="PTHR28124:SF1">
    <property type="entry name" value="DNA REPLICATION REGULATOR SLD2"/>
    <property type="match status" value="1"/>
</dbReference>
<dbReference type="Gene3D" id="1.10.10.1460">
    <property type="match status" value="1"/>
</dbReference>
<dbReference type="GO" id="GO:0003688">
    <property type="term" value="F:DNA replication origin binding"/>
    <property type="evidence" value="ECO:0007669"/>
    <property type="project" value="TreeGrafter"/>
</dbReference>
<gene>
    <name evidence="9" type="ORF">GGX14DRAFT_589280</name>
</gene>
<feature type="region of interest" description="Disordered" evidence="8">
    <location>
        <begin position="455"/>
        <end position="486"/>
    </location>
</feature>
<dbReference type="InterPro" id="IPR021110">
    <property type="entry name" value="DNA_rep_checkpnt_protein"/>
</dbReference>
<organism evidence="9 10">
    <name type="scientific">Mycena pura</name>
    <dbReference type="NCBI Taxonomy" id="153505"/>
    <lineage>
        <taxon>Eukaryota</taxon>
        <taxon>Fungi</taxon>
        <taxon>Dikarya</taxon>
        <taxon>Basidiomycota</taxon>
        <taxon>Agaricomycotina</taxon>
        <taxon>Agaricomycetes</taxon>
        <taxon>Agaricomycetidae</taxon>
        <taxon>Agaricales</taxon>
        <taxon>Marasmiineae</taxon>
        <taxon>Mycenaceae</taxon>
        <taxon>Mycena</taxon>
    </lineage>
</organism>
<dbReference type="CDD" id="cd22289">
    <property type="entry name" value="RecQL4_SLD2_NTD"/>
    <property type="match status" value="1"/>
</dbReference>
<feature type="region of interest" description="Disordered" evidence="8">
    <location>
        <begin position="231"/>
        <end position="361"/>
    </location>
</feature>
<accession>A0AAD6US16</accession>
<name>A0AAD6US16_9AGAR</name>
<evidence type="ECO:0000256" key="3">
    <source>
        <dbReference type="ARBA" id="ARBA00018363"/>
    </source>
</evidence>
<evidence type="ECO:0000313" key="9">
    <source>
        <dbReference type="EMBL" id="KAJ7193360.1"/>
    </source>
</evidence>
<reference evidence="9" key="1">
    <citation type="submission" date="2023-03" db="EMBL/GenBank/DDBJ databases">
        <title>Massive genome expansion in bonnet fungi (Mycena s.s.) driven by repeated elements and novel gene families across ecological guilds.</title>
        <authorList>
            <consortium name="Lawrence Berkeley National Laboratory"/>
            <person name="Harder C.B."/>
            <person name="Miyauchi S."/>
            <person name="Viragh M."/>
            <person name="Kuo A."/>
            <person name="Thoen E."/>
            <person name="Andreopoulos B."/>
            <person name="Lu D."/>
            <person name="Skrede I."/>
            <person name="Drula E."/>
            <person name="Henrissat B."/>
            <person name="Morin E."/>
            <person name="Kohler A."/>
            <person name="Barry K."/>
            <person name="LaButti K."/>
            <person name="Morin E."/>
            <person name="Salamov A."/>
            <person name="Lipzen A."/>
            <person name="Mereny Z."/>
            <person name="Hegedus B."/>
            <person name="Baldrian P."/>
            <person name="Stursova M."/>
            <person name="Weitz H."/>
            <person name="Taylor A."/>
            <person name="Grigoriev I.V."/>
            <person name="Nagy L.G."/>
            <person name="Martin F."/>
            <person name="Kauserud H."/>
        </authorList>
    </citation>
    <scope>NUCLEOTIDE SEQUENCE</scope>
    <source>
        <strain evidence="9">9144</strain>
    </source>
</reference>
<evidence type="ECO:0000256" key="8">
    <source>
        <dbReference type="SAM" id="MobiDB-lite"/>
    </source>
</evidence>
<feature type="compositionally biased region" description="Low complexity" evidence="8">
    <location>
        <begin position="477"/>
        <end position="486"/>
    </location>
</feature>
<evidence type="ECO:0000256" key="4">
    <source>
        <dbReference type="ARBA" id="ARBA00022705"/>
    </source>
</evidence>
<keyword evidence="4 7" id="KW-0235">DNA replication</keyword>
<dbReference type="GO" id="GO:0003697">
    <property type="term" value="F:single-stranded DNA binding"/>
    <property type="evidence" value="ECO:0007669"/>
    <property type="project" value="TreeGrafter"/>
</dbReference>
<feature type="region of interest" description="Disordered" evidence="8">
    <location>
        <begin position="42"/>
        <end position="199"/>
    </location>
</feature>
<protein>
    <recommendedName>
        <fullName evidence="3 7">DNA replication regulator SLD2</fullName>
    </recommendedName>
</protein>
<sequence>MDVAALRTEIKTWERSFRAAHGRDPSVQDIKDQPGLAERYRQYKKLTKETVPPKKRPTPPSTPPRSQSRDSTFPSLLLSKPRSITATEPLPGYNPFSPQKSKAKQKDLNFDVSSRSLGRKPSPIPILSKPDTSKDPFAPTPNKALSRARKRLRGEPVSPSPNKGKRRRLIPSQENSDDDDDEHDAANTSFVDDSPVKPPIGVRSFKLLFDEAPDKPRFPLRSNTLLSGLQAGDKMDIDVPPHSPLASASKGPQNDPFIDSGKEGHPSMSDDDMTDYISVQPRALTSALLPPSPPPAARHPSSQSRLHNGKGRGRPLGEGSKKVKTSTSHSDDDDESDDANGSHSRQKIRSFKRTLSRRRANADDFDEDAYHIVARRPPERDIVEIQNSESISLPDTLRSVLSLASTSSRGHEDEHVVEQLIYGTRRGNFHPSKGGEIWGVGEFEGEHLDEFAPRTRVYDGGSTTGGAYDEEDEWEGEGVPWEVGEL</sequence>
<dbReference type="AlphaFoldDB" id="A0AAD6US16"/>
<evidence type="ECO:0000256" key="7">
    <source>
        <dbReference type="RuleBase" id="RU367067"/>
    </source>
</evidence>